<dbReference type="AlphaFoldDB" id="X6MWG3"/>
<proteinExistence type="predicted"/>
<organism evidence="2 3">
    <name type="scientific">Reticulomyxa filosa</name>
    <dbReference type="NCBI Taxonomy" id="46433"/>
    <lineage>
        <taxon>Eukaryota</taxon>
        <taxon>Sar</taxon>
        <taxon>Rhizaria</taxon>
        <taxon>Retaria</taxon>
        <taxon>Foraminifera</taxon>
        <taxon>Monothalamids</taxon>
        <taxon>Reticulomyxidae</taxon>
        <taxon>Reticulomyxa</taxon>
    </lineage>
</organism>
<feature type="compositionally biased region" description="Polar residues" evidence="1">
    <location>
        <begin position="173"/>
        <end position="199"/>
    </location>
</feature>
<evidence type="ECO:0000256" key="1">
    <source>
        <dbReference type="SAM" id="MobiDB-lite"/>
    </source>
</evidence>
<feature type="region of interest" description="Disordered" evidence="1">
    <location>
        <begin position="147"/>
        <end position="213"/>
    </location>
</feature>
<name>X6MWG3_RETFI</name>
<sequence length="337" mass="38004">MIDCFEDHFGSVKTALKVCGDYFRYGENTFKYPPKKTRPRRLSRKLPSEPIVSNPFEAAKRAATLQRNKLAAFAASANHENSQTTIHERPQKQITDITQHLKVPKSEKRTITRSRSQLHPLRSSQSKNKTGETVSIKRYFDLAIKKKENEMTSGQRNTNNTEMSNGPKFSPSEFETNPSLTVSFVTGLNSDSGDETSSTHNKENTPLDPQPYTEDSWLRTGVYLILIYIYKINRSNSTDSIESNSRGSLKLLVRTESIGSAHDSNGSNTLTQTSQMSGYLTPCDQLVKLPSEAELKETLLESRHEPLKKRFFPERVPPKHEVTVTIPAGAILFANFF</sequence>
<dbReference type="EMBL" id="ASPP01015354">
    <property type="protein sequence ID" value="ETO18184.1"/>
    <property type="molecule type" value="Genomic_DNA"/>
</dbReference>
<reference evidence="2 3" key="1">
    <citation type="journal article" date="2013" name="Curr. Biol.">
        <title>The Genome of the Foraminiferan Reticulomyxa filosa.</title>
        <authorList>
            <person name="Glockner G."/>
            <person name="Hulsmann N."/>
            <person name="Schleicher M."/>
            <person name="Noegel A.A."/>
            <person name="Eichinger L."/>
            <person name="Gallinger C."/>
            <person name="Pawlowski J."/>
            <person name="Sierra R."/>
            <person name="Euteneuer U."/>
            <person name="Pillet L."/>
            <person name="Moustafa A."/>
            <person name="Platzer M."/>
            <person name="Groth M."/>
            <person name="Szafranski K."/>
            <person name="Schliwa M."/>
        </authorList>
    </citation>
    <scope>NUCLEOTIDE SEQUENCE [LARGE SCALE GENOMIC DNA]</scope>
</reference>
<gene>
    <name evidence="2" type="ORF">RFI_19098</name>
</gene>
<feature type="region of interest" description="Disordered" evidence="1">
    <location>
        <begin position="77"/>
        <end position="96"/>
    </location>
</feature>
<feature type="region of interest" description="Disordered" evidence="1">
    <location>
        <begin position="104"/>
        <end position="132"/>
    </location>
</feature>
<feature type="compositionally biased region" description="Polar residues" evidence="1">
    <location>
        <begin position="113"/>
        <end position="132"/>
    </location>
</feature>
<feature type="compositionally biased region" description="Polar residues" evidence="1">
    <location>
        <begin position="151"/>
        <end position="164"/>
    </location>
</feature>
<accession>X6MWG3</accession>
<protein>
    <submittedName>
        <fullName evidence="2">Uncharacterized protein</fullName>
    </submittedName>
</protein>
<evidence type="ECO:0000313" key="2">
    <source>
        <dbReference type="EMBL" id="ETO18184.1"/>
    </source>
</evidence>
<keyword evidence="3" id="KW-1185">Reference proteome</keyword>
<comment type="caution">
    <text evidence="2">The sequence shown here is derived from an EMBL/GenBank/DDBJ whole genome shotgun (WGS) entry which is preliminary data.</text>
</comment>
<evidence type="ECO:0000313" key="3">
    <source>
        <dbReference type="Proteomes" id="UP000023152"/>
    </source>
</evidence>
<dbReference type="Proteomes" id="UP000023152">
    <property type="component" value="Unassembled WGS sequence"/>
</dbReference>